<sequence length="140" mass="16309">MYAIAFNANEKYIPYFAVLLTSIIHNTRQDFNKEPYSFHLLVDKISQQTREKLENLILELSKIYPCTLKIHVVKEDIFAKYNLPQLNGNYLAYYRLLVGSLLEKEIKSVFYLDVDMLVLGDLREIFTHIDNVRGGGAFVE</sequence>
<dbReference type="GO" id="GO:0016757">
    <property type="term" value="F:glycosyltransferase activity"/>
    <property type="evidence" value="ECO:0007669"/>
    <property type="project" value="InterPro"/>
</dbReference>
<dbReference type="AlphaFoldDB" id="A0A2W6NF24"/>
<dbReference type="OrthoDB" id="5363698at2"/>
<proteinExistence type="predicted"/>
<accession>A0A2W6NF24</accession>
<dbReference type="EMBL" id="NBIU01000027">
    <property type="protein sequence ID" value="PZT47590.1"/>
    <property type="molecule type" value="Genomic_DNA"/>
</dbReference>
<evidence type="ECO:0000313" key="1">
    <source>
        <dbReference type="EMBL" id="PZT47590.1"/>
    </source>
</evidence>
<evidence type="ECO:0000313" key="2">
    <source>
        <dbReference type="Proteomes" id="UP000249746"/>
    </source>
</evidence>
<dbReference type="Proteomes" id="UP000249746">
    <property type="component" value="Unassembled WGS sequence"/>
</dbReference>
<dbReference type="Pfam" id="PF01501">
    <property type="entry name" value="Glyco_transf_8"/>
    <property type="match status" value="1"/>
</dbReference>
<protein>
    <recommendedName>
        <fullName evidence="3">Glycosyltransferase family 8 protein</fullName>
    </recommendedName>
</protein>
<organism evidence="1 2">
    <name type="scientific">Helicobacter valdiviensis</name>
    <dbReference type="NCBI Taxonomy" id="1458358"/>
    <lineage>
        <taxon>Bacteria</taxon>
        <taxon>Pseudomonadati</taxon>
        <taxon>Campylobacterota</taxon>
        <taxon>Epsilonproteobacteria</taxon>
        <taxon>Campylobacterales</taxon>
        <taxon>Helicobacteraceae</taxon>
        <taxon>Helicobacter</taxon>
    </lineage>
</organism>
<gene>
    <name evidence="1" type="ORF">B6S12_08140</name>
</gene>
<reference evidence="1 2" key="1">
    <citation type="submission" date="2017-03" db="EMBL/GenBank/DDBJ databases">
        <title>Genomic and clinical evidence uncovers the enterohepatic species Helicobacter valdiviensis as a potential human intestinal pathogen.</title>
        <authorList>
            <person name="Fresia P."/>
            <person name="Jara R."/>
            <person name="Sierra R."/>
            <person name="Ferres I."/>
            <person name="Greif G."/>
            <person name="Iraola G."/>
            <person name="Collado L."/>
        </authorList>
    </citation>
    <scope>NUCLEOTIDE SEQUENCE [LARGE SCALE GENOMIC DNA]</scope>
    <source>
        <strain evidence="1 2">WBE14</strain>
    </source>
</reference>
<dbReference type="SUPFAM" id="SSF53448">
    <property type="entry name" value="Nucleotide-diphospho-sugar transferases"/>
    <property type="match status" value="1"/>
</dbReference>
<dbReference type="Gene3D" id="3.90.550.10">
    <property type="entry name" value="Spore Coat Polysaccharide Biosynthesis Protein SpsA, Chain A"/>
    <property type="match status" value="1"/>
</dbReference>
<dbReference type="InterPro" id="IPR002495">
    <property type="entry name" value="Glyco_trans_8"/>
</dbReference>
<keyword evidence="2" id="KW-1185">Reference proteome</keyword>
<name>A0A2W6NF24_9HELI</name>
<comment type="caution">
    <text evidence="1">The sequence shown here is derived from an EMBL/GenBank/DDBJ whole genome shotgun (WGS) entry which is preliminary data.</text>
</comment>
<evidence type="ECO:0008006" key="3">
    <source>
        <dbReference type="Google" id="ProtNLM"/>
    </source>
</evidence>
<dbReference type="InterPro" id="IPR029044">
    <property type="entry name" value="Nucleotide-diphossugar_trans"/>
</dbReference>
<dbReference type="RefSeq" id="WP_111230311.1">
    <property type="nucleotide sequence ID" value="NZ_NBIU01000027.1"/>
</dbReference>